<keyword evidence="1" id="KW-0472">Membrane</keyword>
<comment type="caution">
    <text evidence="2">The sequence shown here is derived from an EMBL/GenBank/DDBJ whole genome shotgun (WGS) entry which is preliminary data.</text>
</comment>
<evidence type="ECO:0000256" key="1">
    <source>
        <dbReference type="SAM" id="Phobius"/>
    </source>
</evidence>
<proteinExistence type="predicted"/>
<dbReference type="Proteomes" id="UP000606786">
    <property type="component" value="Unassembled WGS sequence"/>
</dbReference>
<keyword evidence="1" id="KW-0812">Transmembrane</keyword>
<name>A0A811V4C9_CERCA</name>
<accession>A0A811V4C9</accession>
<sequence>MLGSPTIVNAIFDELWRGLYRIKVALLSLRWHACADLSNIKYFIACFVVVAQAVAFRVAIVVCFVPIVFLSRPFPLLNSLAESKSVTVSRRQLLSFIFSSRLLYTYIHTYIHTCCIFITHLHKEFCYGSSVGNFYFNYVTTSTSALAHCASACVCAKRTLKCISRDGEQDKGIFL</sequence>
<organism evidence="2 3">
    <name type="scientific">Ceratitis capitata</name>
    <name type="common">Mediterranean fruit fly</name>
    <name type="synonym">Tephritis capitata</name>
    <dbReference type="NCBI Taxonomy" id="7213"/>
    <lineage>
        <taxon>Eukaryota</taxon>
        <taxon>Metazoa</taxon>
        <taxon>Ecdysozoa</taxon>
        <taxon>Arthropoda</taxon>
        <taxon>Hexapoda</taxon>
        <taxon>Insecta</taxon>
        <taxon>Pterygota</taxon>
        <taxon>Neoptera</taxon>
        <taxon>Endopterygota</taxon>
        <taxon>Diptera</taxon>
        <taxon>Brachycera</taxon>
        <taxon>Muscomorpha</taxon>
        <taxon>Tephritoidea</taxon>
        <taxon>Tephritidae</taxon>
        <taxon>Ceratitis</taxon>
        <taxon>Ceratitis</taxon>
    </lineage>
</organism>
<evidence type="ECO:0000313" key="3">
    <source>
        <dbReference type="Proteomes" id="UP000606786"/>
    </source>
</evidence>
<dbReference type="AlphaFoldDB" id="A0A811V4C9"/>
<evidence type="ECO:0000313" key="2">
    <source>
        <dbReference type="EMBL" id="CAD7004717.1"/>
    </source>
</evidence>
<dbReference type="EMBL" id="CAJHJT010000034">
    <property type="protein sequence ID" value="CAD7004717.1"/>
    <property type="molecule type" value="Genomic_DNA"/>
</dbReference>
<gene>
    <name evidence="2" type="ORF">CCAP1982_LOCUS13110</name>
</gene>
<protein>
    <submittedName>
        <fullName evidence="2">(Mediterranean fruit fly) hypothetical protein</fullName>
    </submittedName>
</protein>
<feature type="transmembrane region" description="Helical" evidence="1">
    <location>
        <begin position="42"/>
        <end position="70"/>
    </location>
</feature>
<keyword evidence="1" id="KW-1133">Transmembrane helix</keyword>
<reference evidence="2" key="1">
    <citation type="submission" date="2020-11" db="EMBL/GenBank/DDBJ databases">
        <authorList>
            <person name="Whitehead M."/>
        </authorList>
    </citation>
    <scope>NUCLEOTIDE SEQUENCE</scope>
    <source>
        <strain evidence="2">EGII</strain>
    </source>
</reference>
<keyword evidence="3" id="KW-1185">Reference proteome</keyword>